<dbReference type="InterPro" id="IPR051556">
    <property type="entry name" value="N-term/lysine_N-AcTrnsfr"/>
</dbReference>
<dbReference type="OrthoDB" id="9798006at2"/>
<keyword evidence="2" id="KW-0012">Acyltransferase</keyword>
<dbReference type="AlphaFoldDB" id="A0A1H9N695"/>
<dbReference type="Proteomes" id="UP000182584">
    <property type="component" value="Unassembled WGS sequence"/>
</dbReference>
<dbReference type="PROSITE" id="PS51186">
    <property type="entry name" value="GNAT"/>
    <property type="match status" value="1"/>
</dbReference>
<dbReference type="InterPro" id="IPR016181">
    <property type="entry name" value="Acyl_CoA_acyltransferase"/>
</dbReference>
<dbReference type="PANTHER" id="PTHR42919:SF8">
    <property type="entry name" value="N-ALPHA-ACETYLTRANSFERASE 50"/>
    <property type="match status" value="1"/>
</dbReference>
<dbReference type="SUPFAM" id="SSF55729">
    <property type="entry name" value="Acyl-CoA N-acyltransferases (Nat)"/>
    <property type="match status" value="1"/>
</dbReference>
<evidence type="ECO:0000256" key="2">
    <source>
        <dbReference type="ARBA" id="ARBA00023315"/>
    </source>
</evidence>
<dbReference type="CDD" id="cd04301">
    <property type="entry name" value="NAT_SF"/>
    <property type="match status" value="1"/>
</dbReference>
<evidence type="ECO:0000313" key="4">
    <source>
        <dbReference type="EMBL" id="SER31331.1"/>
    </source>
</evidence>
<organism evidence="4 5">
    <name type="scientific">Butyrivibrio fibrisolvens</name>
    <dbReference type="NCBI Taxonomy" id="831"/>
    <lineage>
        <taxon>Bacteria</taxon>
        <taxon>Bacillati</taxon>
        <taxon>Bacillota</taxon>
        <taxon>Clostridia</taxon>
        <taxon>Lachnospirales</taxon>
        <taxon>Lachnospiraceae</taxon>
        <taxon>Butyrivibrio</taxon>
    </lineage>
</organism>
<reference evidence="4 5" key="1">
    <citation type="submission" date="2016-10" db="EMBL/GenBank/DDBJ databases">
        <authorList>
            <person name="de Groot N.N."/>
        </authorList>
    </citation>
    <scope>NUCLEOTIDE SEQUENCE [LARGE SCALE GENOMIC DNA]</scope>
    <source>
        <strain evidence="4 5">AR40</strain>
    </source>
</reference>
<sequence>MELIKVEIKDADRLAPLVAAFRTQLRSYKGIKSQPNIEAGKEEAIEFLESGFPIYAVEDNGSFTGYIICRIDEPCLWVEHIFVCEEYRRKGIATMLFKKAEEIAESMGEETVYNYVHPNNENMIQFLRSKGYSVLNMIEIRKPYKDEKLTTTIQVGKETFDY</sequence>
<dbReference type="PANTHER" id="PTHR42919">
    <property type="entry name" value="N-ALPHA-ACETYLTRANSFERASE"/>
    <property type="match status" value="1"/>
</dbReference>
<accession>A0A1H9N695</accession>
<proteinExistence type="predicted"/>
<dbReference type="Gene3D" id="3.40.630.30">
    <property type="match status" value="1"/>
</dbReference>
<keyword evidence="1 4" id="KW-0808">Transferase</keyword>
<dbReference type="Pfam" id="PF00583">
    <property type="entry name" value="Acetyltransf_1"/>
    <property type="match status" value="1"/>
</dbReference>
<protein>
    <submittedName>
        <fullName evidence="4">Acetyltransferase (GNAT) family protein</fullName>
    </submittedName>
</protein>
<evidence type="ECO:0000256" key="1">
    <source>
        <dbReference type="ARBA" id="ARBA00022679"/>
    </source>
</evidence>
<dbReference type="GO" id="GO:0016747">
    <property type="term" value="F:acyltransferase activity, transferring groups other than amino-acyl groups"/>
    <property type="evidence" value="ECO:0007669"/>
    <property type="project" value="InterPro"/>
</dbReference>
<dbReference type="RefSeq" id="WP_074754561.1">
    <property type="nucleotide sequence ID" value="NZ_FOGJ01000004.1"/>
</dbReference>
<dbReference type="EMBL" id="FOGJ01000004">
    <property type="protein sequence ID" value="SER31331.1"/>
    <property type="molecule type" value="Genomic_DNA"/>
</dbReference>
<feature type="domain" description="N-acetyltransferase" evidence="3">
    <location>
        <begin position="1"/>
        <end position="152"/>
    </location>
</feature>
<dbReference type="InterPro" id="IPR000182">
    <property type="entry name" value="GNAT_dom"/>
</dbReference>
<evidence type="ECO:0000259" key="3">
    <source>
        <dbReference type="PROSITE" id="PS51186"/>
    </source>
</evidence>
<gene>
    <name evidence="4" type="ORF">SAMN04487884_10459</name>
</gene>
<name>A0A1H9N695_BUTFI</name>
<evidence type="ECO:0000313" key="5">
    <source>
        <dbReference type="Proteomes" id="UP000182584"/>
    </source>
</evidence>